<evidence type="ECO:0000256" key="2">
    <source>
        <dbReference type="ARBA" id="ARBA00022908"/>
    </source>
</evidence>
<evidence type="ECO:0000256" key="1">
    <source>
        <dbReference type="ARBA" id="ARBA00008857"/>
    </source>
</evidence>
<dbReference type="InterPro" id="IPR038488">
    <property type="entry name" value="Integrase_DNA-bd_sf"/>
</dbReference>
<dbReference type="PROSITE" id="PS51898">
    <property type="entry name" value="TYR_RECOMBINASE"/>
    <property type="match status" value="1"/>
</dbReference>
<dbReference type="STRING" id="440168.SAMN04487974_10735"/>
<dbReference type="Gene3D" id="1.10.443.10">
    <property type="entry name" value="Intergrase catalytic core"/>
    <property type="match status" value="1"/>
</dbReference>
<dbReference type="InterPro" id="IPR010998">
    <property type="entry name" value="Integrase_recombinase_N"/>
</dbReference>
<keyword evidence="4" id="KW-0233">DNA recombination</keyword>
<keyword evidence="3" id="KW-0238">DNA-binding</keyword>
<evidence type="ECO:0000256" key="4">
    <source>
        <dbReference type="ARBA" id="ARBA00023172"/>
    </source>
</evidence>
<name>A0A1G7WRR7_9HYPH</name>
<dbReference type="InterPro" id="IPR013762">
    <property type="entry name" value="Integrase-like_cat_sf"/>
</dbReference>
<evidence type="ECO:0000256" key="3">
    <source>
        <dbReference type="ARBA" id="ARBA00023125"/>
    </source>
</evidence>
<dbReference type="GO" id="GO:0015074">
    <property type="term" value="P:DNA integration"/>
    <property type="evidence" value="ECO:0007669"/>
    <property type="project" value="UniProtKB-KW"/>
</dbReference>
<comment type="similarity">
    <text evidence="1">Belongs to the 'phage' integrase family.</text>
</comment>
<dbReference type="Pfam" id="PF00589">
    <property type="entry name" value="Phage_integrase"/>
    <property type="match status" value="1"/>
</dbReference>
<dbReference type="OrthoDB" id="7615137at2"/>
<protein>
    <submittedName>
        <fullName evidence="6">Site-specific recombinase XerD</fullName>
    </submittedName>
</protein>
<dbReference type="InterPro" id="IPR050808">
    <property type="entry name" value="Phage_Integrase"/>
</dbReference>
<proteinExistence type="inferred from homology"/>
<dbReference type="Proteomes" id="UP000199495">
    <property type="component" value="Unassembled WGS sequence"/>
</dbReference>
<evidence type="ECO:0000313" key="7">
    <source>
        <dbReference type="Proteomes" id="UP000199495"/>
    </source>
</evidence>
<dbReference type="EMBL" id="FNCS01000007">
    <property type="protein sequence ID" value="SDG73900.1"/>
    <property type="molecule type" value="Genomic_DNA"/>
</dbReference>
<dbReference type="GO" id="GO:0003677">
    <property type="term" value="F:DNA binding"/>
    <property type="evidence" value="ECO:0007669"/>
    <property type="project" value="UniProtKB-KW"/>
</dbReference>
<dbReference type="RefSeq" id="WP_090596848.1">
    <property type="nucleotide sequence ID" value="NZ_FNCS01000007.1"/>
</dbReference>
<dbReference type="AlphaFoldDB" id="A0A1G7WRR7"/>
<dbReference type="SUPFAM" id="SSF56349">
    <property type="entry name" value="DNA breaking-rejoining enzymes"/>
    <property type="match status" value="1"/>
</dbReference>
<dbReference type="Pfam" id="PF13356">
    <property type="entry name" value="Arm-DNA-bind_3"/>
    <property type="match status" value="1"/>
</dbReference>
<keyword evidence="7" id="KW-1185">Reference proteome</keyword>
<accession>A0A1G7WRR7</accession>
<dbReference type="PANTHER" id="PTHR30629">
    <property type="entry name" value="PROPHAGE INTEGRASE"/>
    <property type="match status" value="1"/>
</dbReference>
<evidence type="ECO:0000259" key="5">
    <source>
        <dbReference type="PROSITE" id="PS51898"/>
    </source>
</evidence>
<dbReference type="GO" id="GO:0006310">
    <property type="term" value="P:DNA recombination"/>
    <property type="evidence" value="ECO:0007669"/>
    <property type="project" value="UniProtKB-KW"/>
</dbReference>
<dbReference type="Gene3D" id="1.10.150.130">
    <property type="match status" value="1"/>
</dbReference>
<dbReference type="InterPro" id="IPR011010">
    <property type="entry name" value="DNA_brk_join_enz"/>
</dbReference>
<dbReference type="InterPro" id="IPR002104">
    <property type="entry name" value="Integrase_catalytic"/>
</dbReference>
<feature type="domain" description="Tyr recombinase" evidence="5">
    <location>
        <begin position="197"/>
        <end position="416"/>
    </location>
</feature>
<sequence length="431" mass="47863">MSEKLTDKIVRSLPFPPSGNKITYCGELKGFGCRVTAHGSKAFILNYRAGKRERRLTIGSYPEWSVARAREQAAHLKRQIDLGSDPLSLRNAEKSAPTVKDLFDRYCIEHLPTKAQRSAADDKSMWQGLILPRLSQVKVKDLTAADVDALHREITRDRPVRANRVIEVLRKALNLAVRWGWLEKNPAVGVRKNPEQPRDRYLGKAELASLAWAMNAHGPSTSLDAIRLIMLTGARKSEALKAEWANIDFGAEVWIKPSHHTKQRKVHKVPLSGAAIALLKSVQAKMLSTRFVFPSPTKVGPLQDVRKTWDNLVSVGTIHIWRSVVGFPELEAQLGTLLDRQPTLAELHSFAKAHELSLPSGLQGVRIHDLRHTYASLLVSSGASLPLIGALLGHTQAQTTQRYAHLSDDPQRAATELIGNILSKENSDRPL</sequence>
<gene>
    <name evidence="6" type="ORF">SAMN04487974_10735</name>
</gene>
<organism evidence="6 7">
    <name type="scientific">Pelagibacterium luteolum</name>
    <dbReference type="NCBI Taxonomy" id="440168"/>
    <lineage>
        <taxon>Bacteria</taxon>
        <taxon>Pseudomonadati</taxon>
        <taxon>Pseudomonadota</taxon>
        <taxon>Alphaproteobacteria</taxon>
        <taxon>Hyphomicrobiales</taxon>
        <taxon>Devosiaceae</taxon>
        <taxon>Pelagibacterium</taxon>
    </lineage>
</organism>
<dbReference type="CDD" id="cd00796">
    <property type="entry name" value="INT_Rci_Hp1_C"/>
    <property type="match status" value="1"/>
</dbReference>
<keyword evidence="2" id="KW-0229">DNA integration</keyword>
<evidence type="ECO:0000313" key="6">
    <source>
        <dbReference type="EMBL" id="SDG73900.1"/>
    </source>
</evidence>
<reference evidence="6 7" key="1">
    <citation type="submission" date="2016-10" db="EMBL/GenBank/DDBJ databases">
        <authorList>
            <person name="de Groot N.N."/>
        </authorList>
    </citation>
    <scope>NUCLEOTIDE SEQUENCE [LARGE SCALE GENOMIC DNA]</scope>
    <source>
        <strain evidence="6 7">CGMCC 1.10267</strain>
    </source>
</reference>
<dbReference type="Gene3D" id="3.30.160.390">
    <property type="entry name" value="Integrase, DNA-binding domain"/>
    <property type="match status" value="1"/>
</dbReference>
<dbReference type="InterPro" id="IPR025166">
    <property type="entry name" value="Integrase_DNA_bind_dom"/>
</dbReference>
<dbReference type="PANTHER" id="PTHR30629:SF2">
    <property type="entry name" value="PROPHAGE INTEGRASE INTS-RELATED"/>
    <property type="match status" value="1"/>
</dbReference>